<feature type="domain" description="Glycosyltransferase subfamily 4-like N-terminal" evidence="2">
    <location>
        <begin position="8"/>
        <end position="162"/>
    </location>
</feature>
<organism evidence="3 4">
    <name type="scientific">Flavisolibacter tropicus</name>
    <dbReference type="NCBI Taxonomy" id="1492898"/>
    <lineage>
        <taxon>Bacteria</taxon>
        <taxon>Pseudomonadati</taxon>
        <taxon>Bacteroidota</taxon>
        <taxon>Chitinophagia</taxon>
        <taxon>Chitinophagales</taxon>
        <taxon>Chitinophagaceae</taxon>
        <taxon>Flavisolibacter</taxon>
    </lineage>
</organism>
<reference evidence="4" key="1">
    <citation type="submission" date="2015-01" db="EMBL/GenBank/DDBJ databases">
        <title>Flavisolibacter sp./LCS9/ whole genome sequencing.</title>
        <authorList>
            <person name="Kim M.K."/>
            <person name="Srinivasan S."/>
            <person name="Lee J.-J."/>
        </authorList>
    </citation>
    <scope>NUCLEOTIDE SEQUENCE [LARGE SCALE GENOMIC DNA]</scope>
    <source>
        <strain evidence="4">LCS9</strain>
    </source>
</reference>
<dbReference type="PANTHER" id="PTHR45947:SF3">
    <property type="entry name" value="SULFOQUINOVOSYL TRANSFERASE SQD2"/>
    <property type="match status" value="1"/>
</dbReference>
<sequence>MIDSLGLGGAEQLLVAIINDLHEFEHHIIILNDPEDLNQEITVDHQLVNLHMASHLKLFTQAKKVRQYIQQNGIDIVHSHLYFSNILARLAVPATVPLFNSLHTISSLDNYCKHKLTLYIDQWTYRKRHHIVAVSKQVLDDYKQWVGLKGAATVLNNFIDDEYFQAPAKKTISTHPLRLVAIGNLKEVKNYRYLVEAFKHLSNDVTLDIYGEGALRPTLEKEIENSHLPIRLMGAQNQLHKVLPTYDAFIMSSLFEGGPLTLLQAAACGLPAIISDIPRFHDVMDDHAVFFSLQNPMDLVGKINAILKGELSILDHVKPALEHIRRFAKKETYLAKLRQLYQSKLLHPSSNPQAFEQVAF</sequence>
<evidence type="ECO:0000313" key="4">
    <source>
        <dbReference type="Proteomes" id="UP000077177"/>
    </source>
</evidence>
<dbReference type="SUPFAM" id="SSF53756">
    <property type="entry name" value="UDP-Glycosyltransferase/glycogen phosphorylase"/>
    <property type="match status" value="1"/>
</dbReference>
<evidence type="ECO:0000259" key="1">
    <source>
        <dbReference type="Pfam" id="PF00534"/>
    </source>
</evidence>
<evidence type="ECO:0000313" key="3">
    <source>
        <dbReference type="EMBL" id="ANE52463.1"/>
    </source>
</evidence>
<reference evidence="3 4" key="2">
    <citation type="journal article" date="2016" name="Int. J. Syst. Evol. Microbiol.">
        <title>Flavisolibacter tropicus sp. nov., isolated from tropical soil.</title>
        <authorList>
            <person name="Lee J.J."/>
            <person name="Kang M.S."/>
            <person name="Kim G.S."/>
            <person name="Lee C.S."/>
            <person name="Lim S."/>
            <person name="Lee J."/>
            <person name="Roh S.H."/>
            <person name="Kang H."/>
            <person name="Ha J.M."/>
            <person name="Bae S."/>
            <person name="Jung H.Y."/>
            <person name="Kim M.K."/>
        </authorList>
    </citation>
    <scope>NUCLEOTIDE SEQUENCE [LARGE SCALE GENOMIC DNA]</scope>
    <source>
        <strain evidence="3 4">LCS9</strain>
    </source>
</reference>
<dbReference type="GO" id="GO:0016757">
    <property type="term" value="F:glycosyltransferase activity"/>
    <property type="evidence" value="ECO:0007669"/>
    <property type="project" value="InterPro"/>
</dbReference>
<dbReference type="PANTHER" id="PTHR45947">
    <property type="entry name" value="SULFOQUINOVOSYL TRANSFERASE SQD2"/>
    <property type="match status" value="1"/>
</dbReference>
<name>A0A172U0B3_9BACT</name>
<dbReference type="Gene3D" id="3.40.50.2000">
    <property type="entry name" value="Glycogen Phosphorylase B"/>
    <property type="match status" value="2"/>
</dbReference>
<dbReference type="InterPro" id="IPR050194">
    <property type="entry name" value="Glycosyltransferase_grp1"/>
</dbReference>
<accession>A0A172U0B3</accession>
<dbReference type="InterPro" id="IPR028098">
    <property type="entry name" value="Glyco_trans_4-like_N"/>
</dbReference>
<dbReference type="Pfam" id="PF13439">
    <property type="entry name" value="Glyco_transf_4"/>
    <property type="match status" value="1"/>
</dbReference>
<dbReference type="KEGG" id="fla:SY85_20255"/>
<protein>
    <recommendedName>
        <fullName evidence="5">Glycosyltransferase subfamily 4-like N-terminal domain-containing protein</fullName>
    </recommendedName>
</protein>
<dbReference type="AlphaFoldDB" id="A0A172U0B3"/>
<dbReference type="CDD" id="cd03811">
    <property type="entry name" value="GT4_GT28_WabH-like"/>
    <property type="match status" value="1"/>
</dbReference>
<gene>
    <name evidence="3" type="ORF">SY85_20255</name>
</gene>
<dbReference type="Proteomes" id="UP000077177">
    <property type="component" value="Chromosome"/>
</dbReference>
<evidence type="ECO:0000259" key="2">
    <source>
        <dbReference type="Pfam" id="PF13439"/>
    </source>
</evidence>
<dbReference type="InterPro" id="IPR001296">
    <property type="entry name" value="Glyco_trans_1"/>
</dbReference>
<evidence type="ECO:0008006" key="5">
    <source>
        <dbReference type="Google" id="ProtNLM"/>
    </source>
</evidence>
<keyword evidence="4" id="KW-1185">Reference proteome</keyword>
<feature type="domain" description="Glycosyl transferase family 1" evidence="1">
    <location>
        <begin position="168"/>
        <end position="310"/>
    </location>
</feature>
<dbReference type="EMBL" id="CP011390">
    <property type="protein sequence ID" value="ANE52463.1"/>
    <property type="molecule type" value="Genomic_DNA"/>
</dbReference>
<dbReference type="Pfam" id="PF00534">
    <property type="entry name" value="Glycos_transf_1"/>
    <property type="match status" value="1"/>
</dbReference>
<proteinExistence type="predicted"/>
<dbReference type="STRING" id="1492898.SY85_20255"/>